<comment type="caution">
    <text evidence="3">The sequence shown here is derived from an EMBL/GenBank/DDBJ whole genome shotgun (WGS) entry which is preliminary data.</text>
</comment>
<dbReference type="AlphaFoldDB" id="A0A4R4URX0"/>
<evidence type="ECO:0000256" key="2">
    <source>
        <dbReference type="SAM" id="Phobius"/>
    </source>
</evidence>
<proteinExistence type="predicted"/>
<sequence length="270" mass="28069">MSRKQELAHLGEAALETLRGPVATEVRRKWADWRDPRARLVRRRKTAKRLAGTSGATAGVFGLGAVASWMTPIVDTVFAWSLAGETAALGLGGVAVAGGVGAVSAGLKYRKLKNTPLPESTASEPLPAAGSAARPPMQRLREAEQTLNNALAELTSAGAGASAAEARATADTAAEELRRGAKRLVAVESAMRYAPPAEQQELRADVDRLRAELDEGVSNYGGVVAAAGRAVAASGSGEQRHLLQDATDRLAGLAVGMREVFGEVDGSSQH</sequence>
<evidence type="ECO:0000256" key="1">
    <source>
        <dbReference type="SAM" id="MobiDB-lite"/>
    </source>
</evidence>
<keyword evidence="2" id="KW-0472">Membrane</keyword>
<protein>
    <submittedName>
        <fullName evidence="3">Uncharacterized protein</fullName>
    </submittedName>
</protein>
<accession>A0A4R4URX0</accession>
<feature type="transmembrane region" description="Helical" evidence="2">
    <location>
        <begin position="77"/>
        <end position="103"/>
    </location>
</feature>
<reference evidence="3 4" key="1">
    <citation type="submission" date="2019-03" db="EMBL/GenBank/DDBJ databases">
        <title>Draft genome sequences of novel Actinobacteria.</title>
        <authorList>
            <person name="Sahin N."/>
            <person name="Ay H."/>
            <person name="Saygin H."/>
        </authorList>
    </citation>
    <scope>NUCLEOTIDE SEQUENCE [LARGE SCALE GENOMIC DNA]</scope>
    <source>
        <strain evidence="3 4">16K404</strain>
    </source>
</reference>
<dbReference type="EMBL" id="SMKV01000006">
    <property type="protein sequence ID" value="TDC94730.1"/>
    <property type="molecule type" value="Genomic_DNA"/>
</dbReference>
<organism evidence="3 4">
    <name type="scientific">Saccharopolyspora aridisoli</name>
    <dbReference type="NCBI Taxonomy" id="2530385"/>
    <lineage>
        <taxon>Bacteria</taxon>
        <taxon>Bacillati</taxon>
        <taxon>Actinomycetota</taxon>
        <taxon>Actinomycetes</taxon>
        <taxon>Pseudonocardiales</taxon>
        <taxon>Pseudonocardiaceae</taxon>
        <taxon>Saccharopolyspora</taxon>
    </lineage>
</organism>
<dbReference type="OrthoDB" id="3701303at2"/>
<dbReference type="RefSeq" id="WP_132620677.1">
    <property type="nucleotide sequence ID" value="NZ_SMKV01000006.1"/>
</dbReference>
<keyword evidence="2" id="KW-0812">Transmembrane</keyword>
<feature type="transmembrane region" description="Helical" evidence="2">
    <location>
        <begin position="50"/>
        <end position="71"/>
    </location>
</feature>
<evidence type="ECO:0000313" key="4">
    <source>
        <dbReference type="Proteomes" id="UP000294744"/>
    </source>
</evidence>
<keyword evidence="4" id="KW-1185">Reference proteome</keyword>
<gene>
    <name evidence="3" type="ORF">E1161_06645</name>
</gene>
<dbReference type="InterPro" id="IPR057952">
    <property type="entry name" value="Rv2743c-like"/>
</dbReference>
<keyword evidence="2" id="KW-1133">Transmembrane helix</keyword>
<name>A0A4R4URX0_9PSEU</name>
<evidence type="ECO:0000313" key="3">
    <source>
        <dbReference type="EMBL" id="TDC94730.1"/>
    </source>
</evidence>
<dbReference type="NCBIfam" id="NF047839">
    <property type="entry name" value="PspM_Rv2743c"/>
    <property type="match status" value="1"/>
</dbReference>
<dbReference type="Pfam" id="PF25587">
    <property type="entry name" value="Rv2743c"/>
    <property type="match status" value="1"/>
</dbReference>
<feature type="region of interest" description="Disordered" evidence="1">
    <location>
        <begin position="115"/>
        <end position="135"/>
    </location>
</feature>
<dbReference type="Proteomes" id="UP000294744">
    <property type="component" value="Unassembled WGS sequence"/>
</dbReference>